<keyword evidence="3 7" id="KW-0805">Transcription regulation</keyword>
<comment type="subcellular location">
    <subcellularLocation>
        <location evidence="7">Cytoplasm</location>
    </subcellularLocation>
</comment>
<dbReference type="RefSeq" id="WP_134116910.1">
    <property type="nucleotide sequence ID" value="NZ_SOEG01000014.1"/>
</dbReference>
<reference evidence="9 10" key="1">
    <citation type="submission" date="2019-03" db="EMBL/GenBank/DDBJ databases">
        <title>Subsurface microbial communities from deep shales in Ohio and West Virginia, USA.</title>
        <authorList>
            <person name="Wrighton K."/>
        </authorList>
    </citation>
    <scope>NUCLEOTIDE SEQUENCE [LARGE SCALE GENOMIC DNA]</scope>
    <source>
        <strain evidence="9 10">MSL 6dP</strain>
    </source>
</reference>
<dbReference type="GO" id="GO:0003700">
    <property type="term" value="F:DNA-binding transcription factor activity"/>
    <property type="evidence" value="ECO:0007669"/>
    <property type="project" value="UniProtKB-UniRule"/>
</dbReference>
<dbReference type="InterPro" id="IPR009718">
    <property type="entry name" value="Rex_DNA-bd_C_dom"/>
</dbReference>
<dbReference type="PANTHER" id="PTHR35786">
    <property type="entry name" value="REDOX-SENSING TRANSCRIPTIONAL REPRESSOR REX"/>
    <property type="match status" value="1"/>
</dbReference>
<dbReference type="PANTHER" id="PTHR35786:SF1">
    <property type="entry name" value="REDOX-SENSING TRANSCRIPTIONAL REPRESSOR REX 1"/>
    <property type="match status" value="1"/>
</dbReference>
<dbReference type="GO" id="GO:0051775">
    <property type="term" value="P:response to redox state"/>
    <property type="evidence" value="ECO:0007669"/>
    <property type="project" value="InterPro"/>
</dbReference>
<evidence type="ECO:0000256" key="2">
    <source>
        <dbReference type="ARBA" id="ARBA00022491"/>
    </source>
</evidence>
<accession>A0A4R8GY85</accession>
<evidence type="ECO:0000256" key="4">
    <source>
        <dbReference type="ARBA" id="ARBA00023027"/>
    </source>
</evidence>
<comment type="similarity">
    <text evidence="7">Belongs to the transcriptional regulatory Rex family.</text>
</comment>
<dbReference type="EMBL" id="SOEG01000014">
    <property type="protein sequence ID" value="TDX51321.1"/>
    <property type="molecule type" value="Genomic_DNA"/>
</dbReference>
<feature type="binding site" evidence="7">
    <location>
        <begin position="95"/>
        <end position="100"/>
    </location>
    <ligand>
        <name>NAD(+)</name>
        <dbReference type="ChEBI" id="CHEBI:57540"/>
    </ligand>
</feature>
<evidence type="ECO:0000313" key="9">
    <source>
        <dbReference type="EMBL" id="TDX51321.1"/>
    </source>
</evidence>
<dbReference type="HAMAP" id="MF_01131">
    <property type="entry name" value="Rex"/>
    <property type="match status" value="1"/>
</dbReference>
<keyword evidence="5 7" id="KW-0238">DNA-binding</keyword>
<dbReference type="Proteomes" id="UP000295832">
    <property type="component" value="Unassembled WGS sequence"/>
</dbReference>
<dbReference type="NCBIfam" id="NF003994">
    <property type="entry name" value="PRK05472.2-3"/>
    <property type="match status" value="1"/>
</dbReference>
<keyword evidence="6 7" id="KW-0804">Transcription</keyword>
<dbReference type="AlphaFoldDB" id="A0A4R8GY85"/>
<dbReference type="Pfam" id="PF06971">
    <property type="entry name" value="Put_DNA-bind_N"/>
    <property type="match status" value="1"/>
</dbReference>
<evidence type="ECO:0000256" key="7">
    <source>
        <dbReference type="HAMAP-Rule" id="MF_01131"/>
    </source>
</evidence>
<dbReference type="InterPro" id="IPR036388">
    <property type="entry name" value="WH-like_DNA-bd_sf"/>
</dbReference>
<dbReference type="SMART" id="SM00881">
    <property type="entry name" value="CoA_binding"/>
    <property type="match status" value="1"/>
</dbReference>
<dbReference type="Pfam" id="PF02629">
    <property type="entry name" value="CoA_binding"/>
    <property type="match status" value="1"/>
</dbReference>
<dbReference type="InterPro" id="IPR022876">
    <property type="entry name" value="Tscrpt_rep_Rex"/>
</dbReference>
<gene>
    <name evidence="7" type="primary">rex</name>
    <name evidence="9" type="ORF">C7959_11476</name>
</gene>
<protein>
    <recommendedName>
        <fullName evidence="7">Redox-sensing transcriptional repressor Rex</fullName>
    </recommendedName>
</protein>
<dbReference type="NCBIfam" id="NF003989">
    <property type="entry name" value="PRK05472.1-3"/>
    <property type="match status" value="1"/>
</dbReference>
<evidence type="ECO:0000256" key="1">
    <source>
        <dbReference type="ARBA" id="ARBA00022490"/>
    </source>
</evidence>
<dbReference type="InterPro" id="IPR058236">
    <property type="entry name" value="Rex_actinobacterial-type"/>
</dbReference>
<keyword evidence="2 7" id="KW-0678">Repressor</keyword>
<dbReference type="Gene3D" id="3.40.50.720">
    <property type="entry name" value="NAD(P)-binding Rossmann-like Domain"/>
    <property type="match status" value="1"/>
</dbReference>
<dbReference type="GO" id="GO:0005737">
    <property type="term" value="C:cytoplasm"/>
    <property type="evidence" value="ECO:0007669"/>
    <property type="project" value="UniProtKB-SubCell"/>
</dbReference>
<evidence type="ECO:0000313" key="10">
    <source>
        <dbReference type="Proteomes" id="UP000295832"/>
    </source>
</evidence>
<organism evidence="9 10">
    <name type="scientific">Orenia marismortui</name>
    <dbReference type="NCBI Taxonomy" id="46469"/>
    <lineage>
        <taxon>Bacteria</taxon>
        <taxon>Bacillati</taxon>
        <taxon>Bacillota</taxon>
        <taxon>Clostridia</taxon>
        <taxon>Halanaerobiales</taxon>
        <taxon>Halobacteroidaceae</taxon>
        <taxon>Orenia</taxon>
    </lineage>
</organism>
<dbReference type="GO" id="GO:0045892">
    <property type="term" value="P:negative regulation of DNA-templated transcription"/>
    <property type="evidence" value="ECO:0007669"/>
    <property type="project" value="InterPro"/>
</dbReference>
<proteinExistence type="inferred from homology"/>
<dbReference type="SUPFAM" id="SSF46785">
    <property type="entry name" value="Winged helix' DNA-binding domain"/>
    <property type="match status" value="1"/>
</dbReference>
<feature type="domain" description="CoA-binding" evidence="8">
    <location>
        <begin position="84"/>
        <end position="185"/>
    </location>
</feature>
<dbReference type="InterPro" id="IPR003781">
    <property type="entry name" value="CoA-bd"/>
</dbReference>
<comment type="subunit">
    <text evidence="7">Homodimer.</text>
</comment>
<dbReference type="GO" id="GO:0003677">
    <property type="term" value="F:DNA binding"/>
    <property type="evidence" value="ECO:0007669"/>
    <property type="project" value="UniProtKB-UniRule"/>
</dbReference>
<dbReference type="NCBIfam" id="NF003993">
    <property type="entry name" value="PRK05472.2-2"/>
    <property type="match status" value="1"/>
</dbReference>
<evidence type="ECO:0000256" key="6">
    <source>
        <dbReference type="ARBA" id="ARBA00023163"/>
    </source>
</evidence>
<feature type="DNA-binding region" description="H-T-H motif" evidence="7">
    <location>
        <begin position="21"/>
        <end position="60"/>
    </location>
</feature>
<evidence type="ECO:0000256" key="5">
    <source>
        <dbReference type="ARBA" id="ARBA00023125"/>
    </source>
</evidence>
<sequence length="215" mass="24192">MIRKEGEEIVIPTAVIKRLPKYHRHLSKLIRKGVEKISSKDFGQIVGVSAPQLRQDLNHFGNFGQQGYGYNIEKLYNELSKVMGIEKKSNMVLVGVGNLGQALINSTDFKRRGFYLSAAFDINPRLVGMMINGIKVRDIETIENYIRENDINIAIITVPEEAAQKLADRMIDAGVKGIWNFAPVDLKVPKGVSVENEHLTEGLLRLSFKVKDDKK</sequence>
<keyword evidence="4 7" id="KW-0520">NAD</keyword>
<comment type="caution">
    <text evidence="9">The sequence shown here is derived from an EMBL/GenBank/DDBJ whole genome shotgun (WGS) entry which is preliminary data.</text>
</comment>
<dbReference type="Gene3D" id="1.10.10.10">
    <property type="entry name" value="Winged helix-like DNA-binding domain superfamily/Winged helix DNA-binding domain"/>
    <property type="match status" value="1"/>
</dbReference>
<dbReference type="SUPFAM" id="SSF51735">
    <property type="entry name" value="NAD(P)-binding Rossmann-fold domains"/>
    <property type="match status" value="1"/>
</dbReference>
<name>A0A4R8GY85_9FIRM</name>
<dbReference type="NCBIfam" id="NF003996">
    <property type="entry name" value="PRK05472.2-5"/>
    <property type="match status" value="1"/>
</dbReference>
<keyword evidence="1 7" id="KW-0963">Cytoplasm</keyword>
<keyword evidence="10" id="KW-1185">Reference proteome</keyword>
<dbReference type="NCBIfam" id="NF003995">
    <property type="entry name" value="PRK05472.2-4"/>
    <property type="match status" value="1"/>
</dbReference>
<dbReference type="NCBIfam" id="NF003990">
    <property type="entry name" value="PRK05472.1-4"/>
    <property type="match status" value="1"/>
</dbReference>
<comment type="function">
    <text evidence="7">Modulates transcription in response to changes in cellular NADH/NAD(+) redox state.</text>
</comment>
<dbReference type="InterPro" id="IPR036291">
    <property type="entry name" value="NAD(P)-bd_dom_sf"/>
</dbReference>
<dbReference type="InterPro" id="IPR036390">
    <property type="entry name" value="WH_DNA-bd_sf"/>
</dbReference>
<evidence type="ECO:0000256" key="3">
    <source>
        <dbReference type="ARBA" id="ARBA00023015"/>
    </source>
</evidence>
<dbReference type="STRING" id="926561.GCA_000379025_01147"/>
<evidence type="ECO:0000259" key="8">
    <source>
        <dbReference type="SMART" id="SM00881"/>
    </source>
</evidence>